<dbReference type="PROSITE" id="PS51473">
    <property type="entry name" value="GNK2"/>
    <property type="match status" value="2"/>
</dbReference>
<feature type="domain" description="Gnk2-homologous" evidence="16">
    <location>
        <begin position="32"/>
        <end position="136"/>
    </location>
</feature>
<evidence type="ECO:0000256" key="14">
    <source>
        <dbReference type="SAM" id="Phobius"/>
    </source>
</evidence>
<organism evidence="17 18">
    <name type="scientific">Cucurbita moschata</name>
    <name type="common">Winter crookneck squash</name>
    <name type="synonym">Cucurbita pepo var. moschata</name>
    <dbReference type="NCBI Taxonomy" id="3662"/>
    <lineage>
        <taxon>Eukaryota</taxon>
        <taxon>Viridiplantae</taxon>
        <taxon>Streptophyta</taxon>
        <taxon>Embryophyta</taxon>
        <taxon>Tracheophyta</taxon>
        <taxon>Spermatophyta</taxon>
        <taxon>Magnoliopsida</taxon>
        <taxon>eudicotyledons</taxon>
        <taxon>Gunneridae</taxon>
        <taxon>Pentapetalae</taxon>
        <taxon>rosids</taxon>
        <taxon>fabids</taxon>
        <taxon>Cucurbitales</taxon>
        <taxon>Cucurbitaceae</taxon>
        <taxon>Cucurbiteae</taxon>
        <taxon>Cucurbita</taxon>
    </lineage>
</organism>
<dbReference type="KEGG" id="cmos:111462567"/>
<evidence type="ECO:0000256" key="10">
    <source>
        <dbReference type="ARBA" id="ARBA00023136"/>
    </source>
</evidence>
<keyword evidence="5 14" id="KW-0812">Transmembrane</keyword>
<evidence type="ECO:0000256" key="15">
    <source>
        <dbReference type="SAM" id="SignalP"/>
    </source>
</evidence>
<keyword evidence="9 14" id="KW-1133">Transmembrane helix</keyword>
<evidence type="ECO:0000256" key="9">
    <source>
        <dbReference type="ARBA" id="ARBA00022989"/>
    </source>
</evidence>
<dbReference type="RefSeq" id="XP_022961949.1">
    <property type="nucleotide sequence ID" value="XM_023106181.1"/>
</dbReference>
<dbReference type="PANTHER" id="PTHR32080:SF65">
    <property type="entry name" value="GNK2-HOMOLOGOUS DOMAIN-CONTAINING PROTEIN"/>
    <property type="match status" value="1"/>
</dbReference>
<dbReference type="Gene3D" id="3.30.430.20">
    <property type="entry name" value="Gnk2 domain, C-X8-C-X2-C motif"/>
    <property type="match status" value="2"/>
</dbReference>
<dbReference type="GO" id="GO:0009506">
    <property type="term" value="C:plasmodesma"/>
    <property type="evidence" value="ECO:0007669"/>
    <property type="project" value="UniProtKB-SubCell"/>
</dbReference>
<sequence length="298" mass="31881">MPTPLPFSSFLIFFFGSSLIFTPPSSSSSSFDTFLFGGCTLQKYTPNSPYPSNLNLLLSRLVTTSATIPYNNVTVLGSSPQDTIYGLYQCRGDLPPNDCYQCVTRAVTRLGTMCTDAYGAALQLDGCFVKYDNKRFFGVEDKTVVVKKCGPSIGSDLDALTGLDPALAQLVTGGGTYRASGAGDVRSVAQCVGDLSVGGCQDCISEAIRRLKSACGPSAWGDLFLAKCYARFTRGATHAEGNGYGYGYDANGNDDSKDNNNKTNKTIAIIIGLIAGIALLILFITWLNKRYEKGHGCR</sequence>
<dbReference type="FunFam" id="3.30.430.20:FF:000001">
    <property type="entry name" value="cysteine-rich repeat secretory protein 3"/>
    <property type="match status" value="1"/>
</dbReference>
<dbReference type="CDD" id="cd23509">
    <property type="entry name" value="Gnk2-like"/>
    <property type="match status" value="2"/>
</dbReference>
<evidence type="ECO:0000256" key="7">
    <source>
        <dbReference type="ARBA" id="ARBA00022737"/>
    </source>
</evidence>
<feature type="domain" description="Gnk2-homologous" evidence="16">
    <location>
        <begin position="138"/>
        <end position="237"/>
    </location>
</feature>
<evidence type="ECO:0000256" key="3">
    <source>
        <dbReference type="ARBA" id="ARBA00022475"/>
    </source>
</evidence>
<evidence type="ECO:0000256" key="1">
    <source>
        <dbReference type="ARBA" id="ARBA00004251"/>
    </source>
</evidence>
<dbReference type="PANTHER" id="PTHR32080">
    <property type="entry name" value="ANTIFUNGAL PROTEIN GINKBILOBIN-2-LIKE"/>
    <property type="match status" value="1"/>
</dbReference>
<feature type="transmembrane region" description="Helical" evidence="14">
    <location>
        <begin position="267"/>
        <end position="288"/>
    </location>
</feature>
<evidence type="ECO:0000313" key="17">
    <source>
        <dbReference type="Proteomes" id="UP000504609"/>
    </source>
</evidence>
<evidence type="ECO:0000256" key="13">
    <source>
        <dbReference type="ARBA" id="ARBA00038393"/>
    </source>
</evidence>
<evidence type="ECO:0000313" key="18">
    <source>
        <dbReference type="RefSeq" id="XP_022961949.1"/>
    </source>
</evidence>
<keyword evidence="6 15" id="KW-0732">Signal</keyword>
<evidence type="ECO:0000256" key="4">
    <source>
        <dbReference type="ARBA" id="ARBA00022581"/>
    </source>
</evidence>
<keyword evidence="7" id="KW-0677">Repeat</keyword>
<dbReference type="InterPro" id="IPR002902">
    <property type="entry name" value="GNK2"/>
</dbReference>
<protein>
    <submittedName>
        <fullName evidence="18">Cysteine-rich repeat secretory protein 12-like isoform X1</fullName>
    </submittedName>
</protein>
<dbReference type="InterPro" id="IPR051378">
    <property type="entry name" value="Cell2Cell_Antifungal"/>
</dbReference>
<evidence type="ECO:0000259" key="16">
    <source>
        <dbReference type="PROSITE" id="PS51473"/>
    </source>
</evidence>
<dbReference type="GO" id="GO:0042742">
    <property type="term" value="P:defense response to bacterium"/>
    <property type="evidence" value="ECO:0007669"/>
    <property type="project" value="TreeGrafter"/>
</dbReference>
<evidence type="ECO:0000256" key="6">
    <source>
        <dbReference type="ARBA" id="ARBA00022729"/>
    </source>
</evidence>
<gene>
    <name evidence="18" type="primary">LOC111462567</name>
</gene>
<dbReference type="Pfam" id="PF01657">
    <property type="entry name" value="Stress-antifung"/>
    <property type="match status" value="2"/>
</dbReference>
<evidence type="ECO:0000256" key="8">
    <source>
        <dbReference type="ARBA" id="ARBA00022949"/>
    </source>
</evidence>
<keyword evidence="17" id="KW-1185">Reference proteome</keyword>
<evidence type="ECO:0000256" key="11">
    <source>
        <dbReference type="ARBA" id="ARBA00023157"/>
    </source>
</evidence>
<dbReference type="GO" id="GO:0005886">
    <property type="term" value="C:plasma membrane"/>
    <property type="evidence" value="ECO:0007669"/>
    <property type="project" value="UniProtKB-SubCell"/>
</dbReference>
<feature type="chain" id="PRO_5026682110" evidence="15">
    <location>
        <begin position="28"/>
        <end position="298"/>
    </location>
</feature>
<comment type="similarity">
    <text evidence="13">Belongs to the cysteine-rich repeat secretory protein family. Plasmodesmata-located proteins (PDLD) subfamily.</text>
</comment>
<keyword evidence="10 14" id="KW-0472">Membrane</keyword>
<keyword evidence="4" id="KW-0945">Host-virus interaction</keyword>
<evidence type="ECO:0000256" key="12">
    <source>
        <dbReference type="ARBA" id="ARBA00024184"/>
    </source>
</evidence>
<keyword evidence="8" id="KW-0965">Cell junction</keyword>
<name>A0A6J1HFH2_CUCMO</name>
<feature type="signal peptide" evidence="15">
    <location>
        <begin position="1"/>
        <end position="27"/>
    </location>
</feature>
<dbReference type="GeneID" id="111462567"/>
<keyword evidence="3" id="KW-1003">Cell membrane</keyword>
<comment type="subcellular location">
    <subcellularLocation>
        <location evidence="12">Cell junction</location>
        <location evidence="12">Plasmodesma</location>
    </subcellularLocation>
    <subcellularLocation>
        <location evidence="1">Cell membrane</location>
        <topology evidence="1">Single-pass type I membrane protein</topology>
    </subcellularLocation>
</comment>
<dbReference type="InterPro" id="IPR038408">
    <property type="entry name" value="GNK2_sf"/>
</dbReference>
<keyword evidence="11" id="KW-1015">Disulfide bond</keyword>
<evidence type="ECO:0000256" key="5">
    <source>
        <dbReference type="ARBA" id="ARBA00022692"/>
    </source>
</evidence>
<proteinExistence type="inferred from homology"/>
<keyword evidence="2" id="KW-0813">Transport</keyword>
<reference evidence="18" key="1">
    <citation type="submission" date="2025-08" db="UniProtKB">
        <authorList>
            <consortium name="RefSeq"/>
        </authorList>
    </citation>
    <scope>IDENTIFICATION</scope>
    <source>
        <tissue evidence="18">Young leaves</tissue>
    </source>
</reference>
<evidence type="ECO:0000256" key="2">
    <source>
        <dbReference type="ARBA" id="ARBA00022448"/>
    </source>
</evidence>
<dbReference type="Proteomes" id="UP000504609">
    <property type="component" value="Unplaced"/>
</dbReference>
<dbReference type="AlphaFoldDB" id="A0A6J1HFH2"/>
<accession>A0A6J1HFH2</accession>